<dbReference type="InterPro" id="IPR004812">
    <property type="entry name" value="Efflux_drug-R_Bcr/CmlA"/>
</dbReference>
<evidence type="ECO:0000256" key="7">
    <source>
        <dbReference type="ARBA" id="ARBA00023136"/>
    </source>
</evidence>
<sequence>MLLGIALLSTAGPFGTDMYLPSLPEIGRDLAVGDSSVQLTITGFMVGMALGQLVMGPLSDRVGRHRMLATATVVWLVASVVCALVPGVGLFIVARFFQGAAGGTCVMLGRSMISDRTSGAGAARALSTMMVFTAVAPILAPVVGDAVAGLGSWRTVFWVLAVVGAVEFVVALALPETLPAERRATGSLGEVYRRMGGLLRIPAFLGHLVAFAIGFGAFFSFISGSSFVLQEQLGLSSQVFSFVFAGNAVALVVTNLVNAQVVERFGPATMQRTGQTLLVLGAVALLIVALTAPSVPAVVVCTAVVTVGTAFNMGNTTALAMDLAQGRSGAGSALLGAGQFLMAGVVSPLVGLGGDGLLTMAVVMTVCAGVAGVAGVAGLVGRRGSAGPDQR</sequence>
<organism evidence="10 11">
    <name type="scientific">Corynebacterium nuruki</name>
    <dbReference type="NCBI Taxonomy" id="1032851"/>
    <lineage>
        <taxon>Bacteria</taxon>
        <taxon>Bacillati</taxon>
        <taxon>Actinomycetota</taxon>
        <taxon>Actinomycetes</taxon>
        <taxon>Mycobacteriales</taxon>
        <taxon>Corynebacteriaceae</taxon>
        <taxon>Corynebacterium</taxon>
    </lineage>
</organism>
<dbReference type="PROSITE" id="PS50850">
    <property type="entry name" value="MFS"/>
    <property type="match status" value="1"/>
</dbReference>
<gene>
    <name evidence="10" type="ORF">DIW82_03770</name>
</gene>
<keyword evidence="4" id="KW-1003">Cell membrane</keyword>
<dbReference type="GO" id="GO:0042910">
    <property type="term" value="F:xenobiotic transmembrane transporter activity"/>
    <property type="evidence" value="ECO:0007669"/>
    <property type="project" value="InterPro"/>
</dbReference>
<dbReference type="Gene3D" id="1.20.1720.10">
    <property type="entry name" value="Multidrug resistance protein D"/>
    <property type="match status" value="1"/>
</dbReference>
<dbReference type="Proteomes" id="UP000261739">
    <property type="component" value="Unassembled WGS sequence"/>
</dbReference>
<reference evidence="10 11" key="1">
    <citation type="journal article" date="2018" name="Nat. Biotechnol.">
        <title>A standardized bacterial taxonomy based on genome phylogeny substantially revises the tree of life.</title>
        <authorList>
            <person name="Parks D.H."/>
            <person name="Chuvochina M."/>
            <person name="Waite D.W."/>
            <person name="Rinke C."/>
            <person name="Skarshewski A."/>
            <person name="Chaumeil P.A."/>
            <person name="Hugenholtz P."/>
        </authorList>
    </citation>
    <scope>NUCLEOTIDE SEQUENCE [LARGE SCALE GENOMIC DNA]</scope>
    <source>
        <strain evidence="10">UBA11247</strain>
    </source>
</reference>
<comment type="similarity">
    <text evidence="2">Belongs to the major facilitator superfamily. Bcr/CmlA family.</text>
</comment>
<evidence type="ECO:0000256" key="4">
    <source>
        <dbReference type="ARBA" id="ARBA00022475"/>
    </source>
</evidence>
<dbReference type="InterPro" id="IPR020846">
    <property type="entry name" value="MFS_dom"/>
</dbReference>
<feature type="transmembrane region" description="Helical" evidence="8">
    <location>
        <begin position="156"/>
        <end position="174"/>
    </location>
</feature>
<feature type="transmembrane region" description="Helical" evidence="8">
    <location>
        <begin position="333"/>
        <end position="351"/>
    </location>
</feature>
<keyword evidence="3" id="KW-0813">Transport</keyword>
<dbReference type="InterPro" id="IPR011701">
    <property type="entry name" value="MFS"/>
</dbReference>
<dbReference type="CDD" id="cd17320">
    <property type="entry name" value="MFS_MdfA_MDR_like"/>
    <property type="match status" value="1"/>
</dbReference>
<dbReference type="PANTHER" id="PTHR23502">
    <property type="entry name" value="MAJOR FACILITATOR SUPERFAMILY"/>
    <property type="match status" value="1"/>
</dbReference>
<name>A0A3D4SXB8_9CORY</name>
<dbReference type="GO" id="GO:1990961">
    <property type="term" value="P:xenobiotic detoxification by transmembrane export across the plasma membrane"/>
    <property type="evidence" value="ECO:0007669"/>
    <property type="project" value="InterPro"/>
</dbReference>
<feature type="transmembrane region" description="Helical" evidence="8">
    <location>
        <begin position="67"/>
        <end position="86"/>
    </location>
</feature>
<proteinExistence type="inferred from homology"/>
<feature type="transmembrane region" description="Helical" evidence="8">
    <location>
        <begin position="125"/>
        <end position="144"/>
    </location>
</feature>
<feature type="transmembrane region" description="Helical" evidence="8">
    <location>
        <begin position="242"/>
        <end position="262"/>
    </location>
</feature>
<feature type="transmembrane region" description="Helical" evidence="8">
    <location>
        <begin position="203"/>
        <end position="222"/>
    </location>
</feature>
<evidence type="ECO:0000256" key="5">
    <source>
        <dbReference type="ARBA" id="ARBA00022692"/>
    </source>
</evidence>
<keyword evidence="7 8" id="KW-0472">Membrane</keyword>
<evidence type="ECO:0000313" key="11">
    <source>
        <dbReference type="Proteomes" id="UP000261739"/>
    </source>
</evidence>
<evidence type="ECO:0000313" key="10">
    <source>
        <dbReference type="EMBL" id="HCT13924.1"/>
    </source>
</evidence>
<keyword evidence="6 8" id="KW-1133">Transmembrane helix</keyword>
<feature type="transmembrane region" description="Helical" evidence="8">
    <location>
        <begin position="297"/>
        <end position="321"/>
    </location>
</feature>
<dbReference type="NCBIfam" id="TIGR00710">
    <property type="entry name" value="efflux_Bcr_CflA"/>
    <property type="match status" value="1"/>
</dbReference>
<evidence type="ECO:0000256" key="8">
    <source>
        <dbReference type="SAM" id="Phobius"/>
    </source>
</evidence>
<accession>A0A3D4SXB8</accession>
<feature type="transmembrane region" description="Helical" evidence="8">
    <location>
        <begin position="37"/>
        <end position="55"/>
    </location>
</feature>
<dbReference type="InterPro" id="IPR036259">
    <property type="entry name" value="MFS_trans_sf"/>
</dbReference>
<dbReference type="GO" id="GO:0005886">
    <property type="term" value="C:plasma membrane"/>
    <property type="evidence" value="ECO:0007669"/>
    <property type="project" value="UniProtKB-SubCell"/>
</dbReference>
<evidence type="ECO:0000256" key="6">
    <source>
        <dbReference type="ARBA" id="ARBA00022989"/>
    </source>
</evidence>
<dbReference type="EMBL" id="DQID01000104">
    <property type="protein sequence ID" value="HCT13924.1"/>
    <property type="molecule type" value="Genomic_DNA"/>
</dbReference>
<feature type="domain" description="Major facilitator superfamily (MFS) profile" evidence="9">
    <location>
        <begin position="1"/>
        <end position="386"/>
    </location>
</feature>
<dbReference type="Pfam" id="PF07690">
    <property type="entry name" value="MFS_1"/>
    <property type="match status" value="1"/>
</dbReference>
<evidence type="ECO:0000256" key="3">
    <source>
        <dbReference type="ARBA" id="ARBA00022448"/>
    </source>
</evidence>
<keyword evidence="5 8" id="KW-0812">Transmembrane</keyword>
<protein>
    <submittedName>
        <fullName evidence="10">Bcr/CflA family drug resistance efflux transporter</fullName>
    </submittedName>
</protein>
<dbReference type="AlphaFoldDB" id="A0A3D4SXB8"/>
<comment type="caution">
    <text evidence="10">The sequence shown here is derived from an EMBL/GenBank/DDBJ whole genome shotgun (WGS) entry which is preliminary data.</text>
</comment>
<dbReference type="PANTHER" id="PTHR23502:SF132">
    <property type="entry name" value="POLYAMINE TRANSPORTER 2-RELATED"/>
    <property type="match status" value="1"/>
</dbReference>
<evidence type="ECO:0000259" key="9">
    <source>
        <dbReference type="PROSITE" id="PS50850"/>
    </source>
</evidence>
<dbReference type="STRING" id="863239.GCA_000213935_01491"/>
<dbReference type="SUPFAM" id="SSF103473">
    <property type="entry name" value="MFS general substrate transporter"/>
    <property type="match status" value="1"/>
</dbReference>
<feature type="transmembrane region" description="Helical" evidence="8">
    <location>
        <begin position="357"/>
        <end position="381"/>
    </location>
</feature>
<evidence type="ECO:0000256" key="2">
    <source>
        <dbReference type="ARBA" id="ARBA00006236"/>
    </source>
</evidence>
<comment type="subcellular location">
    <subcellularLocation>
        <location evidence="1">Cell membrane</location>
        <topology evidence="1">Multi-pass membrane protein</topology>
    </subcellularLocation>
</comment>
<evidence type="ECO:0000256" key="1">
    <source>
        <dbReference type="ARBA" id="ARBA00004651"/>
    </source>
</evidence>